<sequence>MGKGKKEKLDELILHGAQSKLRAVLKTKLKTIIPLCNQYNGGCFYSPFNPTKKHEMERE</sequence>
<dbReference type="AlphaFoldDB" id="A0A223NYU5"/>
<dbReference type="Proteomes" id="UP000215002">
    <property type="component" value="Chromosome"/>
</dbReference>
<keyword evidence="2" id="KW-1185">Reference proteome</keyword>
<reference evidence="1 2" key="1">
    <citation type="submission" date="2017-08" db="EMBL/GenBank/DDBJ databases">
        <title>Complete genome sequence of Mucilaginibacter sp. strain BJC16-A31.</title>
        <authorList>
            <consortium name="Henan University of Science and Technology"/>
            <person name="You X."/>
        </authorList>
    </citation>
    <scope>NUCLEOTIDE SEQUENCE [LARGE SCALE GENOMIC DNA]</scope>
    <source>
        <strain evidence="1 2">BJC16-A31</strain>
    </source>
</reference>
<dbReference type="EMBL" id="CP022743">
    <property type="protein sequence ID" value="ASU35059.1"/>
    <property type="molecule type" value="Genomic_DNA"/>
</dbReference>
<dbReference type="KEGG" id="muc:MuYL_3174"/>
<evidence type="ECO:0000313" key="2">
    <source>
        <dbReference type="Proteomes" id="UP000215002"/>
    </source>
</evidence>
<evidence type="ECO:0000313" key="1">
    <source>
        <dbReference type="EMBL" id="ASU35059.1"/>
    </source>
</evidence>
<proteinExistence type="predicted"/>
<name>A0A223NYU5_9SPHI</name>
<organism evidence="1 2">
    <name type="scientific">Mucilaginibacter xinganensis</name>
    <dbReference type="NCBI Taxonomy" id="1234841"/>
    <lineage>
        <taxon>Bacteria</taxon>
        <taxon>Pseudomonadati</taxon>
        <taxon>Bacteroidota</taxon>
        <taxon>Sphingobacteriia</taxon>
        <taxon>Sphingobacteriales</taxon>
        <taxon>Sphingobacteriaceae</taxon>
        <taxon>Mucilaginibacter</taxon>
    </lineage>
</organism>
<protein>
    <submittedName>
        <fullName evidence="1">Uncharacterized protein</fullName>
    </submittedName>
</protein>
<gene>
    <name evidence="1" type="ORF">MuYL_3174</name>
</gene>
<accession>A0A223NYU5</accession>